<dbReference type="Pfam" id="PF00475">
    <property type="entry name" value="IGPD"/>
    <property type="match status" value="1"/>
</dbReference>
<dbReference type="FunFam" id="3.30.230.40:FF:000001">
    <property type="entry name" value="Imidazoleglycerol-phosphate dehydratase HisB"/>
    <property type="match status" value="1"/>
</dbReference>
<dbReference type="GO" id="GO:0005737">
    <property type="term" value="C:cytoplasm"/>
    <property type="evidence" value="ECO:0007669"/>
    <property type="project" value="UniProtKB-SubCell"/>
</dbReference>
<evidence type="ECO:0000313" key="8">
    <source>
        <dbReference type="EMBL" id="HIR67492.1"/>
    </source>
</evidence>
<dbReference type="CDD" id="cd07914">
    <property type="entry name" value="IGPD"/>
    <property type="match status" value="1"/>
</dbReference>
<comment type="caution">
    <text evidence="8">The sequence shown here is derived from an EMBL/GenBank/DDBJ whole genome shotgun (WGS) entry which is preliminary data.</text>
</comment>
<evidence type="ECO:0000313" key="9">
    <source>
        <dbReference type="Proteomes" id="UP000823913"/>
    </source>
</evidence>
<dbReference type="AlphaFoldDB" id="A0A9D1J9Y8"/>
<dbReference type="SUPFAM" id="SSF54211">
    <property type="entry name" value="Ribosomal protein S5 domain 2-like"/>
    <property type="match status" value="2"/>
</dbReference>
<sequence>MRRAEITRKTRETDIKLSLDLDGGSYSINTNCGFLNHMLELFSCHSGFGLNIECVGDVEVDFHHTVEDVGIALGQAFLQAIGDKKGIARYAHIILPMDEALILCATDISGRGTLNYDVPIYSAKVTDESDVVKQKSVGLFDTELVEEFFLSFVREAKITLHLVKMYGKNTHHIIEGTFKAFARSLSAAVKIVGGGVPSSKGVL</sequence>
<comment type="similarity">
    <text evidence="6 7">Belongs to the imidazoleglycerol-phosphate dehydratase family.</text>
</comment>
<dbReference type="GO" id="GO:0004424">
    <property type="term" value="F:imidazoleglycerol-phosphate dehydratase activity"/>
    <property type="evidence" value="ECO:0007669"/>
    <property type="project" value="UniProtKB-UniRule"/>
</dbReference>
<dbReference type="NCBIfam" id="NF002114">
    <property type="entry name" value="PRK00951.2-4"/>
    <property type="match status" value="1"/>
</dbReference>
<keyword evidence="6" id="KW-0963">Cytoplasm</keyword>
<comment type="catalytic activity">
    <reaction evidence="6 7">
        <text>D-erythro-1-(imidazol-4-yl)glycerol 3-phosphate = 3-(imidazol-4-yl)-2-oxopropyl phosphate + H2O</text>
        <dbReference type="Rhea" id="RHEA:11040"/>
        <dbReference type="ChEBI" id="CHEBI:15377"/>
        <dbReference type="ChEBI" id="CHEBI:57766"/>
        <dbReference type="ChEBI" id="CHEBI:58278"/>
        <dbReference type="EC" id="4.2.1.19"/>
    </reaction>
</comment>
<proteinExistence type="inferred from homology"/>
<dbReference type="InterPro" id="IPR020565">
    <property type="entry name" value="ImidazoleglycerP_deHydtase_CS"/>
</dbReference>
<dbReference type="Proteomes" id="UP000823913">
    <property type="component" value="Unassembled WGS sequence"/>
</dbReference>
<reference evidence="8" key="1">
    <citation type="submission" date="2020-10" db="EMBL/GenBank/DDBJ databases">
        <authorList>
            <person name="Gilroy R."/>
        </authorList>
    </citation>
    <scope>NUCLEOTIDE SEQUENCE</scope>
    <source>
        <strain evidence="8">ChiW16-3235</strain>
    </source>
</reference>
<dbReference type="InterPro" id="IPR038494">
    <property type="entry name" value="IGPD_sf"/>
</dbReference>
<accession>A0A9D1J9Y8</accession>
<dbReference type="PROSITE" id="PS00955">
    <property type="entry name" value="IGP_DEHYDRATASE_2"/>
    <property type="match status" value="1"/>
</dbReference>
<evidence type="ECO:0000256" key="3">
    <source>
        <dbReference type="ARBA" id="ARBA00022605"/>
    </source>
</evidence>
<keyword evidence="4 6" id="KW-0368">Histidine biosynthesis</keyword>
<name>A0A9D1J9Y8_9FIRM</name>
<protein>
    <recommendedName>
        <fullName evidence="2 6">Imidazoleglycerol-phosphate dehydratase</fullName>
        <shortName evidence="6">IGPD</shortName>
        <ecNumber evidence="6 7">4.2.1.19</ecNumber>
    </recommendedName>
</protein>
<dbReference type="InterPro" id="IPR020568">
    <property type="entry name" value="Ribosomal_Su5_D2-typ_SF"/>
</dbReference>
<comment type="subcellular location">
    <subcellularLocation>
        <location evidence="6 7">Cytoplasm</location>
    </subcellularLocation>
</comment>
<evidence type="ECO:0000256" key="5">
    <source>
        <dbReference type="ARBA" id="ARBA00023239"/>
    </source>
</evidence>
<dbReference type="GO" id="GO:0000105">
    <property type="term" value="P:L-histidine biosynthetic process"/>
    <property type="evidence" value="ECO:0007669"/>
    <property type="project" value="UniProtKB-UniRule"/>
</dbReference>
<evidence type="ECO:0000256" key="6">
    <source>
        <dbReference type="HAMAP-Rule" id="MF_00076"/>
    </source>
</evidence>
<evidence type="ECO:0000256" key="4">
    <source>
        <dbReference type="ARBA" id="ARBA00023102"/>
    </source>
</evidence>
<dbReference type="PANTHER" id="PTHR23133:SF2">
    <property type="entry name" value="IMIDAZOLEGLYCEROL-PHOSPHATE DEHYDRATASE"/>
    <property type="match status" value="1"/>
</dbReference>
<dbReference type="Gene3D" id="3.30.230.40">
    <property type="entry name" value="Imidazole glycerol phosphate dehydratase, domain 1"/>
    <property type="match status" value="2"/>
</dbReference>
<dbReference type="PROSITE" id="PS00954">
    <property type="entry name" value="IGP_DEHYDRATASE_1"/>
    <property type="match status" value="1"/>
</dbReference>
<organism evidence="8 9">
    <name type="scientific">Candidatus Coproplasma avicola</name>
    <dbReference type="NCBI Taxonomy" id="2840744"/>
    <lineage>
        <taxon>Bacteria</taxon>
        <taxon>Bacillati</taxon>
        <taxon>Bacillota</taxon>
        <taxon>Clostridia</taxon>
        <taxon>Eubacteriales</taxon>
        <taxon>Candidatus Coproplasma</taxon>
    </lineage>
</organism>
<dbReference type="HAMAP" id="MF_00076">
    <property type="entry name" value="HisB"/>
    <property type="match status" value="1"/>
</dbReference>
<evidence type="ECO:0000256" key="2">
    <source>
        <dbReference type="ARBA" id="ARBA00016664"/>
    </source>
</evidence>
<comment type="pathway">
    <text evidence="1 6 7">Amino-acid biosynthesis; L-histidine biosynthesis; L-histidine from 5-phospho-alpha-D-ribose 1-diphosphate: step 6/9.</text>
</comment>
<dbReference type="FunFam" id="3.30.230.40:FF:000003">
    <property type="entry name" value="Imidazoleglycerol-phosphate dehydratase HisB"/>
    <property type="match status" value="1"/>
</dbReference>
<evidence type="ECO:0000256" key="1">
    <source>
        <dbReference type="ARBA" id="ARBA00005047"/>
    </source>
</evidence>
<keyword evidence="5 6" id="KW-0456">Lyase</keyword>
<dbReference type="NCBIfam" id="NF002111">
    <property type="entry name" value="PRK00951.2-1"/>
    <property type="match status" value="1"/>
</dbReference>
<dbReference type="EMBL" id="DVHK01000113">
    <property type="protein sequence ID" value="HIR67492.1"/>
    <property type="molecule type" value="Genomic_DNA"/>
</dbReference>
<dbReference type="EC" id="4.2.1.19" evidence="6 7"/>
<dbReference type="InterPro" id="IPR000807">
    <property type="entry name" value="ImidazoleglycerolP_deHydtase"/>
</dbReference>
<dbReference type="PANTHER" id="PTHR23133">
    <property type="entry name" value="IMIDAZOLEGLYCEROL-PHOSPHATE DEHYDRATASE HIS7"/>
    <property type="match status" value="1"/>
</dbReference>
<reference evidence="8" key="2">
    <citation type="journal article" date="2021" name="PeerJ">
        <title>Extensive microbial diversity within the chicken gut microbiome revealed by metagenomics and culture.</title>
        <authorList>
            <person name="Gilroy R."/>
            <person name="Ravi A."/>
            <person name="Getino M."/>
            <person name="Pursley I."/>
            <person name="Horton D.L."/>
            <person name="Alikhan N.F."/>
            <person name="Baker D."/>
            <person name="Gharbi K."/>
            <person name="Hall N."/>
            <person name="Watson M."/>
            <person name="Adriaenssens E.M."/>
            <person name="Foster-Nyarko E."/>
            <person name="Jarju S."/>
            <person name="Secka A."/>
            <person name="Antonio M."/>
            <person name="Oren A."/>
            <person name="Chaudhuri R.R."/>
            <person name="La Ragione R."/>
            <person name="Hildebrand F."/>
            <person name="Pallen M.J."/>
        </authorList>
    </citation>
    <scope>NUCLEOTIDE SEQUENCE</scope>
    <source>
        <strain evidence="8">ChiW16-3235</strain>
    </source>
</reference>
<gene>
    <name evidence="6 8" type="primary">hisB</name>
    <name evidence="8" type="ORF">IAB94_05555</name>
</gene>
<evidence type="ECO:0000256" key="7">
    <source>
        <dbReference type="RuleBase" id="RU000599"/>
    </source>
</evidence>
<keyword evidence="3 6" id="KW-0028">Amino-acid biosynthesis</keyword>